<dbReference type="AlphaFoldDB" id="A0A286ECW6"/>
<organism evidence="3 4">
    <name type="scientific">Alysiella filiformis DSM 16848</name>
    <dbReference type="NCBI Taxonomy" id="1120981"/>
    <lineage>
        <taxon>Bacteria</taxon>
        <taxon>Pseudomonadati</taxon>
        <taxon>Pseudomonadota</taxon>
        <taxon>Betaproteobacteria</taxon>
        <taxon>Neisseriales</taxon>
        <taxon>Neisseriaceae</taxon>
        <taxon>Alysiella</taxon>
    </lineage>
</organism>
<dbReference type="EMBL" id="OCNF01000010">
    <property type="protein sequence ID" value="SOD68709.1"/>
    <property type="molecule type" value="Genomic_DNA"/>
</dbReference>
<dbReference type="InterPro" id="IPR000836">
    <property type="entry name" value="PRTase_dom"/>
</dbReference>
<dbReference type="InterPro" id="IPR029057">
    <property type="entry name" value="PRTase-like"/>
</dbReference>
<dbReference type="InterPro" id="IPR051910">
    <property type="entry name" value="ComF/GntX_DNA_util-trans"/>
</dbReference>
<gene>
    <name evidence="3" type="ORF">SAMN02746062_01365</name>
</gene>
<feature type="domain" description="Phosphoribosyltransferase" evidence="2">
    <location>
        <begin position="143"/>
        <end position="221"/>
    </location>
</feature>
<name>A0A286ECW6_9NEIS</name>
<protein>
    <submittedName>
        <fullName evidence="3">ComF family protein</fullName>
    </submittedName>
</protein>
<dbReference type="Proteomes" id="UP000219669">
    <property type="component" value="Unassembled WGS sequence"/>
</dbReference>
<evidence type="ECO:0000256" key="1">
    <source>
        <dbReference type="ARBA" id="ARBA00008007"/>
    </source>
</evidence>
<dbReference type="SUPFAM" id="SSF53271">
    <property type="entry name" value="PRTase-like"/>
    <property type="match status" value="1"/>
</dbReference>
<dbReference type="RefSeq" id="WP_097114398.1">
    <property type="nucleotide sequence ID" value="NZ_CP083931.1"/>
</dbReference>
<dbReference type="OrthoDB" id="9793412at2"/>
<comment type="similarity">
    <text evidence="1">Belongs to the ComF/GntX family.</text>
</comment>
<dbReference type="CDD" id="cd06223">
    <property type="entry name" value="PRTases_typeI"/>
    <property type="match status" value="1"/>
</dbReference>
<reference evidence="3 4" key="1">
    <citation type="submission" date="2017-09" db="EMBL/GenBank/DDBJ databases">
        <authorList>
            <person name="Ehlers B."/>
            <person name="Leendertz F.H."/>
        </authorList>
    </citation>
    <scope>NUCLEOTIDE SEQUENCE [LARGE SCALE GENOMIC DNA]</scope>
    <source>
        <strain evidence="3 4">DSM 16848</strain>
    </source>
</reference>
<dbReference type="Pfam" id="PF00156">
    <property type="entry name" value="Pribosyltran"/>
    <property type="match status" value="1"/>
</dbReference>
<keyword evidence="4" id="KW-1185">Reference proteome</keyword>
<proteinExistence type="inferred from homology"/>
<evidence type="ECO:0000313" key="3">
    <source>
        <dbReference type="EMBL" id="SOD68709.1"/>
    </source>
</evidence>
<dbReference type="PANTHER" id="PTHR47505">
    <property type="entry name" value="DNA UTILIZATION PROTEIN YHGH"/>
    <property type="match status" value="1"/>
</dbReference>
<dbReference type="PANTHER" id="PTHR47505:SF1">
    <property type="entry name" value="DNA UTILIZATION PROTEIN YHGH"/>
    <property type="match status" value="1"/>
</dbReference>
<evidence type="ECO:0000313" key="4">
    <source>
        <dbReference type="Proteomes" id="UP000219669"/>
    </source>
</evidence>
<accession>A0A286ECW6</accession>
<sequence length="235" mass="26897">MIMNKINLFSHFYQKNCLLCHADSHEKCCSGCLNDLRGCFTQAAQSCPRCASPSETGKMCDRCQRHPPPLAAMWASTHYVPPMPALIHEWKHNKKNALIHVLCEIMRQNPPAWLPEKPINAILPMPISKKRLWQRGFHQTEELAQKLAQHYHLPLLSSQLILRQHRQAQSQLGYAARRRNIRDVFEIAADVRDQHILLIDDVYTTGATLHELARALHESGAMAVYAWTASRVLLK</sequence>
<dbReference type="Gene3D" id="3.40.50.2020">
    <property type="match status" value="1"/>
</dbReference>
<evidence type="ECO:0000259" key="2">
    <source>
        <dbReference type="Pfam" id="PF00156"/>
    </source>
</evidence>